<gene>
    <name evidence="4" type="ORF">LLUT_LOCUS11945</name>
</gene>
<dbReference type="GO" id="GO:0016788">
    <property type="term" value="F:hydrolase activity, acting on ester bonds"/>
    <property type="evidence" value="ECO:0007669"/>
    <property type="project" value="InterPro"/>
</dbReference>
<organism evidence="4 5">
    <name type="scientific">Lupinus luteus</name>
    <name type="common">European yellow lupine</name>
    <dbReference type="NCBI Taxonomy" id="3873"/>
    <lineage>
        <taxon>Eukaryota</taxon>
        <taxon>Viridiplantae</taxon>
        <taxon>Streptophyta</taxon>
        <taxon>Embryophyta</taxon>
        <taxon>Tracheophyta</taxon>
        <taxon>Spermatophyta</taxon>
        <taxon>Magnoliopsida</taxon>
        <taxon>eudicotyledons</taxon>
        <taxon>Gunneridae</taxon>
        <taxon>Pentapetalae</taxon>
        <taxon>rosids</taxon>
        <taxon>fabids</taxon>
        <taxon>Fabales</taxon>
        <taxon>Fabaceae</taxon>
        <taxon>Papilionoideae</taxon>
        <taxon>50 kb inversion clade</taxon>
        <taxon>genistoids sensu lato</taxon>
        <taxon>core genistoids</taxon>
        <taxon>Genisteae</taxon>
        <taxon>Lupinus</taxon>
    </lineage>
</organism>
<evidence type="ECO:0000256" key="1">
    <source>
        <dbReference type="ARBA" id="ARBA00008668"/>
    </source>
</evidence>
<comment type="similarity">
    <text evidence="1">Belongs to the 'GDSL' lipolytic enzyme family.</text>
</comment>
<protein>
    <recommendedName>
        <fullName evidence="6">GDSL esterase/lipase</fullName>
    </recommendedName>
</protein>
<comment type="caution">
    <text evidence="4">The sequence shown here is derived from an EMBL/GenBank/DDBJ whole genome shotgun (WGS) entry which is preliminary data.</text>
</comment>
<name>A0AAV1WNE9_LUPLU</name>
<dbReference type="SUPFAM" id="SSF52266">
    <property type="entry name" value="SGNH hydrolase"/>
    <property type="match status" value="1"/>
</dbReference>
<keyword evidence="5" id="KW-1185">Reference proteome</keyword>
<dbReference type="InterPro" id="IPR001087">
    <property type="entry name" value="GDSL"/>
</dbReference>
<dbReference type="InterPro" id="IPR035669">
    <property type="entry name" value="SGNH_plant_lipase-like"/>
</dbReference>
<evidence type="ECO:0000313" key="4">
    <source>
        <dbReference type="EMBL" id="CAL0310885.1"/>
    </source>
</evidence>
<dbReference type="InterPro" id="IPR036514">
    <property type="entry name" value="SGNH_hydro_sf"/>
</dbReference>
<dbReference type="PANTHER" id="PTHR45648">
    <property type="entry name" value="GDSL LIPASE/ACYLHYDROLASE FAMILY PROTEIN (AFU_ORTHOLOGUE AFUA_4G14700)"/>
    <property type="match status" value="1"/>
</dbReference>
<evidence type="ECO:0000256" key="3">
    <source>
        <dbReference type="ARBA" id="ARBA00022963"/>
    </source>
</evidence>
<evidence type="ECO:0008006" key="6">
    <source>
        <dbReference type="Google" id="ProtNLM"/>
    </source>
</evidence>
<accession>A0AAV1WNE9</accession>
<keyword evidence="3" id="KW-0443">Lipid metabolism</keyword>
<sequence>MNDCVAAEKFGLPTPPPYFSLLSKVKNKEKVVFMDGVSFASGGAGIFDRKYNVQSISLRKQVDYYSQVHQQIGAPTLEKHLSKSIFLVVIGSNDIFGYFNSKDLQHKSTRQQYADSMAASLRVHLQRVYNYGARKFVFAGTGALGCCPAFRLQNIECVEEANLLSVRYNDVLKKMLKEWQLQNKGISYTYLDTYSAILDMFHNPTFYGFADVKAACCGLDNLNARVPCLPISNVCPNRKDHIFRDLYHPTEAAARIFVDKSFHGSSKYTSPINMRQLLEV</sequence>
<dbReference type="Gene3D" id="3.40.50.1110">
    <property type="entry name" value="SGNH hydrolase"/>
    <property type="match status" value="1"/>
</dbReference>
<evidence type="ECO:0000313" key="5">
    <source>
        <dbReference type="Proteomes" id="UP001497480"/>
    </source>
</evidence>
<dbReference type="Pfam" id="PF00657">
    <property type="entry name" value="Lipase_GDSL"/>
    <property type="match status" value="1"/>
</dbReference>
<dbReference type="AlphaFoldDB" id="A0AAV1WNE9"/>
<dbReference type="EMBL" id="CAXHTB010000008">
    <property type="protein sequence ID" value="CAL0310885.1"/>
    <property type="molecule type" value="Genomic_DNA"/>
</dbReference>
<reference evidence="4 5" key="1">
    <citation type="submission" date="2024-03" db="EMBL/GenBank/DDBJ databases">
        <authorList>
            <person name="Martinez-Hernandez J."/>
        </authorList>
    </citation>
    <scope>NUCLEOTIDE SEQUENCE [LARGE SCALE GENOMIC DNA]</scope>
</reference>
<keyword evidence="2" id="KW-0378">Hydrolase</keyword>
<dbReference type="GO" id="GO:0016042">
    <property type="term" value="P:lipid catabolic process"/>
    <property type="evidence" value="ECO:0007669"/>
    <property type="project" value="UniProtKB-KW"/>
</dbReference>
<dbReference type="CDD" id="cd01837">
    <property type="entry name" value="SGNH_plant_lipase_like"/>
    <property type="match status" value="1"/>
</dbReference>
<evidence type="ECO:0000256" key="2">
    <source>
        <dbReference type="ARBA" id="ARBA00022801"/>
    </source>
</evidence>
<proteinExistence type="inferred from homology"/>
<dbReference type="PANTHER" id="PTHR45648:SF106">
    <property type="entry name" value="ANTHER-SPECIFIC PROLINE-RICH PROTEIN APG"/>
    <property type="match status" value="1"/>
</dbReference>
<dbReference type="Proteomes" id="UP001497480">
    <property type="component" value="Unassembled WGS sequence"/>
</dbReference>
<dbReference type="InterPro" id="IPR051058">
    <property type="entry name" value="GDSL_Est/Lipase"/>
</dbReference>
<keyword evidence="3" id="KW-0442">Lipid degradation</keyword>